<dbReference type="Gene3D" id="1.25.40.10">
    <property type="entry name" value="Tetratricopeptide repeat domain"/>
    <property type="match status" value="2"/>
</dbReference>
<dbReference type="GO" id="GO:0004169">
    <property type="term" value="F:dolichyl-phosphate-mannose-protein mannosyltransferase activity"/>
    <property type="evidence" value="ECO:0007669"/>
    <property type="project" value="UniProtKB-EC"/>
</dbReference>
<protein>
    <submittedName>
        <fullName evidence="5">Tetratricopeptide repeat protein</fullName>
    </submittedName>
</protein>
<feature type="transmembrane region" description="Helical" evidence="4">
    <location>
        <begin position="336"/>
        <end position="354"/>
    </location>
</feature>
<feature type="transmembrane region" description="Helical" evidence="4">
    <location>
        <begin position="119"/>
        <end position="139"/>
    </location>
</feature>
<dbReference type="PATRIC" id="fig|880071.3.peg.354"/>
<dbReference type="Proteomes" id="UP000006054">
    <property type="component" value="Chromosome"/>
</dbReference>
<evidence type="ECO:0000256" key="4">
    <source>
        <dbReference type="SAM" id="Phobius"/>
    </source>
</evidence>
<keyword evidence="1" id="KW-0677">Repeat</keyword>
<feature type="repeat" description="TPR" evidence="3">
    <location>
        <begin position="522"/>
        <end position="555"/>
    </location>
</feature>
<dbReference type="Pfam" id="PF13181">
    <property type="entry name" value="TPR_8"/>
    <property type="match status" value="1"/>
</dbReference>
<feature type="transmembrane region" description="Helical" evidence="4">
    <location>
        <begin position="433"/>
        <end position="450"/>
    </location>
</feature>
<feature type="transmembrane region" description="Helical" evidence="4">
    <location>
        <begin position="182"/>
        <end position="200"/>
    </location>
</feature>
<feature type="transmembrane region" description="Helical" evidence="4">
    <location>
        <begin position="401"/>
        <end position="421"/>
    </location>
</feature>
<proteinExistence type="predicted"/>
<feature type="repeat" description="TPR" evidence="3">
    <location>
        <begin position="669"/>
        <end position="702"/>
    </location>
</feature>
<keyword evidence="4" id="KW-0812">Transmembrane</keyword>
<evidence type="ECO:0000256" key="3">
    <source>
        <dbReference type="PROSITE-ProRule" id="PRU00339"/>
    </source>
</evidence>
<evidence type="ECO:0000313" key="6">
    <source>
        <dbReference type="Proteomes" id="UP000006054"/>
    </source>
</evidence>
<dbReference type="OrthoDB" id="1489021at2"/>
<feature type="transmembrane region" description="Helical" evidence="4">
    <location>
        <begin position="297"/>
        <end position="316"/>
    </location>
</feature>
<dbReference type="AlphaFoldDB" id="I4AFW5"/>
<dbReference type="UniPathway" id="UPA00378"/>
<evidence type="ECO:0000256" key="1">
    <source>
        <dbReference type="ARBA" id="ARBA00022737"/>
    </source>
</evidence>
<sequence length="743" mass="85144" precursor="true">MTQRSTFLLSLQKFTRYLGREWLSSLTFQRIFLVLFAIGLYANTFTHEYATEGSRLLSQSNIAHKGLGVDGIMNIFQQDSYAEVNDRQAKFIPANEHYQPVTLLTFAIEYTLFGEKPQISHIINVILYAITGLLLLSVLNRIFKGHLEDAPRIILAFVATLIFLAHPVHTEIVASIKGRNELLSFLWLLLMTYLLLRAAFARGAIRFVYLPLVAASFFLALLTEETAISFMFILPLILYYFIPLRKVDIFVLAIPVLFTAIGYWFLRDLFTKDIDQSYLMHSILNNPFASADLSQKISTLIFAFAKYIELLIAPINLSHDYSFNQVTLKEWTDIRVVMTFLGIIGAGIISIANIRKKGIYTFTYFYFIGYLLFIYVTEFLINPDEFVFLSPGTIVSEKLLYLPSLAFCIATAFGLYDLFGWLVSNKRRAAKWVYTYTFVGTLLVLVLYSIKTVVRNKVWENDMTLMKADVKNSPNSVRLRYMLGRNYIIEADTTVSFRQKARYLEKAAEQLRQAVTIHPSYADAIALLGTVYTDLGQEDKAGRYYKRAIQINPKSIVTQEEYGKMCFTNGDYHQAVECFKQWGILEMNPTAFLYLGKTYEFLEQPDSATAAYGLVVSFKDADYNEVVGDAYYRMANIYVDESSSDSTINRNKDAVDLYLKSVSKNKRNLDAYLKLSKLYEKEGKVKKAIYALEGAIIYFPKSEKLYRTIAKLYELEKDNKKQLFYIEQADSVSALNKEDEKGS</sequence>
<dbReference type="Pfam" id="PF13174">
    <property type="entry name" value="TPR_6"/>
    <property type="match status" value="1"/>
</dbReference>
<dbReference type="PROSITE" id="PS50005">
    <property type="entry name" value="TPR"/>
    <property type="match status" value="2"/>
</dbReference>
<feature type="transmembrane region" description="Helical" evidence="4">
    <location>
        <begin position="151"/>
        <end position="170"/>
    </location>
</feature>
<gene>
    <name evidence="5" type="ordered locus">Fleli_0370</name>
</gene>
<name>I4AFW5_BERLS</name>
<dbReference type="InterPro" id="IPR052346">
    <property type="entry name" value="O-mannosyl-transferase_TMTC"/>
</dbReference>
<organism evidence="5 6">
    <name type="scientific">Bernardetia litoralis (strain ATCC 23117 / DSM 6794 / NBRC 15988 / NCIMB 1366 / Fx l1 / Sio-4)</name>
    <name type="common">Flexibacter litoralis</name>
    <dbReference type="NCBI Taxonomy" id="880071"/>
    <lineage>
        <taxon>Bacteria</taxon>
        <taxon>Pseudomonadati</taxon>
        <taxon>Bacteroidota</taxon>
        <taxon>Cytophagia</taxon>
        <taxon>Cytophagales</taxon>
        <taxon>Bernardetiaceae</taxon>
        <taxon>Bernardetia</taxon>
    </lineage>
</organism>
<dbReference type="PANTHER" id="PTHR44227">
    <property type="match status" value="1"/>
</dbReference>
<dbReference type="SUPFAM" id="SSF48452">
    <property type="entry name" value="TPR-like"/>
    <property type="match status" value="1"/>
</dbReference>
<feature type="transmembrane region" description="Helical" evidence="4">
    <location>
        <begin position="361"/>
        <end position="381"/>
    </location>
</feature>
<dbReference type="SMART" id="SM00028">
    <property type="entry name" value="TPR"/>
    <property type="match status" value="4"/>
</dbReference>
<keyword evidence="4" id="KW-1133">Transmembrane helix</keyword>
<keyword evidence="2 3" id="KW-0802">TPR repeat</keyword>
<dbReference type="RefSeq" id="WP_014796312.1">
    <property type="nucleotide sequence ID" value="NC_018018.1"/>
</dbReference>
<feature type="transmembrane region" description="Helical" evidence="4">
    <location>
        <begin position="21"/>
        <end position="42"/>
    </location>
</feature>
<dbReference type="InterPro" id="IPR011990">
    <property type="entry name" value="TPR-like_helical_dom_sf"/>
</dbReference>
<feature type="transmembrane region" description="Helical" evidence="4">
    <location>
        <begin position="212"/>
        <end position="241"/>
    </location>
</feature>
<dbReference type="KEGG" id="fli:Fleli_0370"/>
<evidence type="ECO:0000313" key="5">
    <source>
        <dbReference type="EMBL" id="AFM02850.1"/>
    </source>
</evidence>
<evidence type="ECO:0000256" key="2">
    <source>
        <dbReference type="ARBA" id="ARBA00022803"/>
    </source>
</evidence>
<dbReference type="HOGENOM" id="CLU_011615_5_0_10"/>
<dbReference type="PANTHER" id="PTHR44227:SF3">
    <property type="entry name" value="PROTEIN O-MANNOSYL-TRANSFERASE TMTC4"/>
    <property type="match status" value="1"/>
</dbReference>
<dbReference type="EMBL" id="CP003345">
    <property type="protein sequence ID" value="AFM02850.1"/>
    <property type="molecule type" value="Genomic_DNA"/>
</dbReference>
<dbReference type="STRING" id="880071.Fleli_0370"/>
<feature type="transmembrane region" description="Helical" evidence="4">
    <location>
        <begin position="247"/>
        <end position="266"/>
    </location>
</feature>
<dbReference type="eggNOG" id="COG0457">
    <property type="taxonomic scope" value="Bacteria"/>
</dbReference>
<dbReference type="PROSITE" id="PS50293">
    <property type="entry name" value="TPR_REGION"/>
    <property type="match status" value="1"/>
</dbReference>
<keyword evidence="6" id="KW-1185">Reference proteome</keyword>
<dbReference type="InterPro" id="IPR019734">
    <property type="entry name" value="TPR_rpt"/>
</dbReference>
<dbReference type="GO" id="GO:0016020">
    <property type="term" value="C:membrane"/>
    <property type="evidence" value="ECO:0007669"/>
    <property type="project" value="UniProtKB-SubCell"/>
</dbReference>
<keyword evidence="4" id="KW-0472">Membrane</keyword>
<reference evidence="6" key="1">
    <citation type="submission" date="2012-06" db="EMBL/GenBank/DDBJ databases">
        <title>The complete genome of Flexibacter litoralis DSM 6794.</title>
        <authorList>
            <person name="Lucas S."/>
            <person name="Copeland A."/>
            <person name="Lapidus A."/>
            <person name="Glavina del Rio T."/>
            <person name="Dalin E."/>
            <person name="Tice H."/>
            <person name="Bruce D."/>
            <person name="Goodwin L."/>
            <person name="Pitluck S."/>
            <person name="Peters L."/>
            <person name="Ovchinnikova G."/>
            <person name="Lu M."/>
            <person name="Kyrpides N."/>
            <person name="Mavromatis K."/>
            <person name="Ivanova N."/>
            <person name="Brettin T."/>
            <person name="Detter J.C."/>
            <person name="Han C."/>
            <person name="Larimer F."/>
            <person name="Land M."/>
            <person name="Hauser L."/>
            <person name="Markowitz V."/>
            <person name="Cheng J.-F."/>
            <person name="Hugenholtz P."/>
            <person name="Woyke T."/>
            <person name="Wu D."/>
            <person name="Spring S."/>
            <person name="Lang E."/>
            <person name="Kopitz M."/>
            <person name="Brambilla E."/>
            <person name="Klenk H.-P."/>
            <person name="Eisen J.A."/>
        </authorList>
    </citation>
    <scope>NUCLEOTIDE SEQUENCE [LARGE SCALE GENOMIC DNA]</scope>
    <source>
        <strain evidence="6">ATCC 23117 / DSM 6794 / NBRC 15988 / NCIMB 1366 / Sio-4</strain>
    </source>
</reference>
<accession>I4AFW5</accession>